<feature type="transmembrane region" description="Helical" evidence="1">
    <location>
        <begin position="135"/>
        <end position="154"/>
    </location>
</feature>
<dbReference type="Proteomes" id="UP001555826">
    <property type="component" value="Unassembled WGS sequence"/>
</dbReference>
<feature type="transmembrane region" description="Helical" evidence="1">
    <location>
        <begin position="200"/>
        <end position="222"/>
    </location>
</feature>
<keyword evidence="3" id="KW-1185">Reference proteome</keyword>
<dbReference type="EMBL" id="JBFNQN010000005">
    <property type="protein sequence ID" value="MEW9264658.1"/>
    <property type="molecule type" value="Genomic_DNA"/>
</dbReference>
<dbReference type="PANTHER" id="PTHR23542:SF1">
    <property type="entry name" value="MAJOR FACILITATOR SUPERFAMILY (MFS) PROFILE DOMAIN-CONTAINING PROTEIN"/>
    <property type="match status" value="1"/>
</dbReference>
<keyword evidence="1" id="KW-1133">Transmembrane helix</keyword>
<feature type="transmembrane region" description="Helical" evidence="1">
    <location>
        <begin position="67"/>
        <end position="87"/>
    </location>
</feature>
<organism evidence="2 3">
    <name type="scientific">Kineococcus endophyticus</name>
    <dbReference type="NCBI Taxonomy" id="1181883"/>
    <lineage>
        <taxon>Bacteria</taxon>
        <taxon>Bacillati</taxon>
        <taxon>Actinomycetota</taxon>
        <taxon>Actinomycetes</taxon>
        <taxon>Kineosporiales</taxon>
        <taxon>Kineosporiaceae</taxon>
        <taxon>Kineococcus</taxon>
    </lineage>
</organism>
<proteinExistence type="predicted"/>
<keyword evidence="1" id="KW-0472">Membrane</keyword>
<keyword evidence="1" id="KW-0812">Transmembrane</keyword>
<dbReference type="SUPFAM" id="SSF103473">
    <property type="entry name" value="MFS general substrate transporter"/>
    <property type="match status" value="1"/>
</dbReference>
<dbReference type="RefSeq" id="WP_367637442.1">
    <property type="nucleotide sequence ID" value="NZ_JBFNQN010000005.1"/>
</dbReference>
<name>A0ABV3P4W5_9ACTN</name>
<sequence length="379" mass="37060">MLTAFFAAAAWGRVGLAATPLALLWFVHDRTGSWSGAGLAAAGLAVAEAVAGPQTARLVDRFGQPPVLPVLALAHAAGLVAVVVLLPASAPPLVLLTAGLLVGSTLPQLGAFSGARWSHRLTSATGLSRAFAWEAVANSTAFLLGPVLAAWLAGRGLPEVALAGAAGLVASGTLVLALLRSSAPPPARRGTPGLGLPRGLGLPLVVTACLGVHFGALPLAVAAARPEAAAAVLGASSAGGLLAGLALTRARDPRLRRAAVVLALVATPLALPGLLTAPVVVLAAVLALVGAAVPPVVVATTVLVRERAAPQQLTSAFAWSASVSAAGVAVGSAAAGQVVDRVGPPGASGLAALSLAAALLAVLGWGRIVRCARCDPPAS</sequence>
<feature type="transmembrane region" description="Helical" evidence="1">
    <location>
        <begin position="160"/>
        <end position="179"/>
    </location>
</feature>
<dbReference type="InterPro" id="IPR036259">
    <property type="entry name" value="MFS_trans_sf"/>
</dbReference>
<feature type="transmembrane region" description="Helical" evidence="1">
    <location>
        <begin position="347"/>
        <end position="366"/>
    </location>
</feature>
<evidence type="ECO:0000313" key="2">
    <source>
        <dbReference type="EMBL" id="MEW9264658.1"/>
    </source>
</evidence>
<accession>A0ABV3P4W5</accession>
<gene>
    <name evidence="2" type="ORF">AB1207_07860</name>
</gene>
<evidence type="ECO:0000313" key="3">
    <source>
        <dbReference type="Proteomes" id="UP001555826"/>
    </source>
</evidence>
<feature type="transmembrane region" description="Helical" evidence="1">
    <location>
        <begin position="93"/>
        <end position="114"/>
    </location>
</feature>
<feature type="transmembrane region" description="Helical" evidence="1">
    <location>
        <begin position="316"/>
        <end position="335"/>
    </location>
</feature>
<feature type="transmembrane region" description="Helical" evidence="1">
    <location>
        <begin position="259"/>
        <end position="275"/>
    </location>
</feature>
<dbReference type="PANTHER" id="PTHR23542">
    <property type="match status" value="1"/>
</dbReference>
<comment type="caution">
    <text evidence="2">The sequence shown here is derived from an EMBL/GenBank/DDBJ whole genome shotgun (WGS) entry which is preliminary data.</text>
</comment>
<feature type="transmembrane region" description="Helical" evidence="1">
    <location>
        <begin position="33"/>
        <end position="55"/>
    </location>
</feature>
<dbReference type="Gene3D" id="1.20.1250.20">
    <property type="entry name" value="MFS general substrate transporter like domains"/>
    <property type="match status" value="1"/>
</dbReference>
<reference evidence="2 3" key="1">
    <citation type="submission" date="2024-07" db="EMBL/GenBank/DDBJ databases">
        <authorList>
            <person name="Thanompreechachai J."/>
            <person name="Duangmal K."/>
        </authorList>
    </citation>
    <scope>NUCLEOTIDE SEQUENCE [LARGE SCALE GENOMIC DNA]</scope>
    <source>
        <strain evidence="2 3">KCTC 19886</strain>
    </source>
</reference>
<feature type="transmembrane region" description="Helical" evidence="1">
    <location>
        <begin position="281"/>
        <end position="304"/>
    </location>
</feature>
<protein>
    <submittedName>
        <fullName evidence="2">MFS transporter</fullName>
    </submittedName>
</protein>
<evidence type="ECO:0000256" key="1">
    <source>
        <dbReference type="SAM" id="Phobius"/>
    </source>
</evidence>